<comment type="caution">
    <text evidence="5">The sequence shown here is derived from an EMBL/GenBank/DDBJ whole genome shotgun (WGS) entry which is preliminary data.</text>
</comment>
<dbReference type="InterPro" id="IPR022655">
    <property type="entry name" value="DUF1553"/>
</dbReference>
<feature type="domain" description="DUF1553" evidence="3">
    <location>
        <begin position="720"/>
        <end position="979"/>
    </location>
</feature>
<sequence>MQPLRFILLPFICALMQACQPATSNKEKPEISFNRDIRPILTEHCTGCHGGVSKQAGVSFVYQKEAYGRGHSGRLTIKPGDPDGSELIARIETQDENLRMPYNAPPLAKEKIAKLRQWIREGAKWETHWAFKTPQKPPLPLAVAKHLNPIDQFVQQGLKSNAFSISPRADKYRQLRRLSLDLTGLPPSLDEIRQFIHDNSDDPYEKQVDRLLASEQFGERWAAMWLDLARYADSQGYTRDEYRASWPYRDWVIKAFNQNMPYNDFITKQLAGDLLDDKSVDDLIATSFHRQTPINSEGGTDDEEFRVIAVMDRVATSWRAINGITMECVQCHSHPYDPIEHDEYYKSYAFFNTSLDADYRSDAPHLMLPKETQLRQTAFELQMKMQTIRDTTINTTHQLSKQTDDWLKLAIVSASHDQKTALEDLIAKTEQQIKNLDQQKQKPRLNHAKYALKRYQQTLQSLLENQYKPEKLHIKNDELHHTDDFAQKTQISLDSEKVPPDPVIAAITAIKLTALPVNAQKAIHTPEFAVSIDDIEIYKHHANGTLEKLQIKDYFTLHGEALDEQLKRLAKNANIDAAGGLFSHRLFAPLSTVAVLHTPLRLKPDDNLKIVLKQYQLRNLNEGMPSELQRFKVEITADEIWHHYADSAERTNLIAEYQTLSQKLADISSIALPVMLEQDPYNQRGTALFSRGNFLAKQGPLLKPHTPALLPPMPVQSKANRLTLAKWFFRDDQPLTARVAVNHFWQQLFGRGLVDTIGDFGSAGELPSHPKLLDWLAVTFQQDYQWDIKKLLKLMVMSETYRQTSASHAEQANLDPQNRLLSRANTRRLSAEMVRDQALFVSGLLTQKLAGEPVMPPQPQGIWGRKGRIIRDWQEAQGENRYRRAIYTFIKRAYIYPSFLTFDMETREISHGKRIQTNTPLQALVTLNDPVYVEASEALGKLIAQDYVSSNQLDEALKNAFLRVTSQPPTSQALTQLKQTFANIQSESDQQTAFNQISALLLNLDAALTR</sequence>
<dbReference type="Proteomes" id="UP001467690">
    <property type="component" value="Unassembled WGS sequence"/>
</dbReference>
<protein>
    <submittedName>
        <fullName evidence="5">PSD1 and planctomycete cytochrome C domain-containing protein</fullName>
    </submittedName>
</protein>
<name>A0ABV1RLH6_9ALTE</name>
<dbReference type="PANTHER" id="PTHR35889">
    <property type="entry name" value="CYCLOINULO-OLIGOSACCHARIDE FRUCTANOTRANSFERASE-RELATED"/>
    <property type="match status" value="1"/>
</dbReference>
<feature type="domain" description="Cytochrome C Planctomycete-type" evidence="4">
    <location>
        <begin position="45"/>
        <end position="101"/>
    </location>
</feature>
<keyword evidence="6" id="KW-1185">Reference proteome</keyword>
<evidence type="ECO:0000259" key="2">
    <source>
        <dbReference type="Pfam" id="PF07583"/>
    </source>
</evidence>
<evidence type="ECO:0000256" key="1">
    <source>
        <dbReference type="SAM" id="Coils"/>
    </source>
</evidence>
<gene>
    <name evidence="5" type="ORF">ABS311_18095</name>
</gene>
<dbReference type="Pfam" id="PF07587">
    <property type="entry name" value="PSD1"/>
    <property type="match status" value="1"/>
</dbReference>
<accession>A0ABV1RLH6</accession>
<dbReference type="EMBL" id="JBELOE010000266">
    <property type="protein sequence ID" value="MER2493791.1"/>
    <property type="molecule type" value="Genomic_DNA"/>
</dbReference>
<dbReference type="RefSeq" id="WP_350402839.1">
    <property type="nucleotide sequence ID" value="NZ_JBELOE010000266.1"/>
</dbReference>
<feature type="domain" description="DUF1549" evidence="2">
    <location>
        <begin position="149"/>
        <end position="353"/>
    </location>
</feature>
<reference evidence="5 6" key="1">
    <citation type="submission" date="2024-06" db="EMBL/GenBank/DDBJ databases">
        <authorList>
            <person name="Chen R.Y."/>
        </authorList>
    </citation>
    <scope>NUCLEOTIDE SEQUENCE [LARGE SCALE GENOMIC DNA]</scope>
    <source>
        <strain evidence="5 6">D2</strain>
    </source>
</reference>
<evidence type="ECO:0000259" key="4">
    <source>
        <dbReference type="Pfam" id="PF07635"/>
    </source>
</evidence>
<evidence type="ECO:0000313" key="5">
    <source>
        <dbReference type="EMBL" id="MER2493791.1"/>
    </source>
</evidence>
<organism evidence="5 6">
    <name type="scientific">Catenovulum sediminis</name>
    <dbReference type="NCBI Taxonomy" id="1740262"/>
    <lineage>
        <taxon>Bacteria</taxon>
        <taxon>Pseudomonadati</taxon>
        <taxon>Pseudomonadota</taxon>
        <taxon>Gammaproteobacteria</taxon>
        <taxon>Alteromonadales</taxon>
        <taxon>Alteromonadaceae</taxon>
        <taxon>Catenovulum</taxon>
    </lineage>
</organism>
<dbReference type="InterPro" id="IPR011444">
    <property type="entry name" value="DUF1549"/>
</dbReference>
<dbReference type="Pfam" id="PF07583">
    <property type="entry name" value="PSCyt2"/>
    <property type="match status" value="1"/>
</dbReference>
<dbReference type="PROSITE" id="PS51257">
    <property type="entry name" value="PROKAR_LIPOPROTEIN"/>
    <property type="match status" value="1"/>
</dbReference>
<dbReference type="InterPro" id="IPR011429">
    <property type="entry name" value="Cyt_c_Planctomycete-type"/>
</dbReference>
<feature type="coiled-coil region" evidence="1">
    <location>
        <begin position="419"/>
        <end position="465"/>
    </location>
</feature>
<evidence type="ECO:0000313" key="6">
    <source>
        <dbReference type="Proteomes" id="UP001467690"/>
    </source>
</evidence>
<dbReference type="Pfam" id="PF07635">
    <property type="entry name" value="PSCyt1"/>
    <property type="match status" value="1"/>
</dbReference>
<keyword evidence="1" id="KW-0175">Coiled coil</keyword>
<proteinExistence type="predicted"/>
<dbReference type="PANTHER" id="PTHR35889:SF3">
    <property type="entry name" value="F-BOX DOMAIN-CONTAINING PROTEIN"/>
    <property type="match status" value="1"/>
</dbReference>
<evidence type="ECO:0000259" key="3">
    <source>
        <dbReference type="Pfam" id="PF07587"/>
    </source>
</evidence>